<dbReference type="InterPro" id="IPR041881">
    <property type="entry name" value="PqqD_sf"/>
</dbReference>
<dbReference type="Gene3D" id="1.10.10.1150">
    <property type="entry name" value="Coenzyme PQQ synthesis protein D (PqqD)"/>
    <property type="match status" value="1"/>
</dbReference>
<dbReference type="AlphaFoldDB" id="A0A6N8JD24"/>
<reference evidence="1 2" key="1">
    <citation type="submission" date="2019-12" db="EMBL/GenBank/DDBJ databases">
        <title>The draft genomic sequence of strain Chitinophaga oryziterrae JCM 16595.</title>
        <authorList>
            <person name="Zhang X."/>
        </authorList>
    </citation>
    <scope>NUCLEOTIDE SEQUENCE [LARGE SCALE GENOMIC DNA]</scope>
    <source>
        <strain evidence="1 2">JCM 16595</strain>
    </source>
</reference>
<gene>
    <name evidence="1" type="ORF">GO495_15580</name>
</gene>
<dbReference type="OrthoDB" id="1495225at2"/>
<sequence length="97" mass="11060">MKKECNLTPDTFVLRNEQKFLISLIGDEVVMMDINKGIYIGMNSVGTNIWNMLEHALPVKEIVSSLTTKYDISSGQCEKETLVYLQQMLEQDMLSLV</sequence>
<dbReference type="InterPro" id="IPR008792">
    <property type="entry name" value="PQQD"/>
</dbReference>
<dbReference type="EMBL" id="WRXO01000004">
    <property type="protein sequence ID" value="MVT42012.1"/>
    <property type="molecule type" value="Genomic_DNA"/>
</dbReference>
<accession>A0A6N8JD24</accession>
<protein>
    <submittedName>
        <fullName evidence="1">PqqD family peptide modification chaperone</fullName>
    </submittedName>
</protein>
<comment type="caution">
    <text evidence="1">The sequence shown here is derived from an EMBL/GenBank/DDBJ whole genome shotgun (WGS) entry which is preliminary data.</text>
</comment>
<organism evidence="1 2">
    <name type="scientific">Chitinophaga oryziterrae</name>
    <dbReference type="NCBI Taxonomy" id="1031224"/>
    <lineage>
        <taxon>Bacteria</taxon>
        <taxon>Pseudomonadati</taxon>
        <taxon>Bacteroidota</taxon>
        <taxon>Chitinophagia</taxon>
        <taxon>Chitinophagales</taxon>
        <taxon>Chitinophagaceae</taxon>
        <taxon>Chitinophaga</taxon>
    </lineage>
</organism>
<evidence type="ECO:0000313" key="2">
    <source>
        <dbReference type="Proteomes" id="UP000468388"/>
    </source>
</evidence>
<proteinExistence type="predicted"/>
<dbReference type="Pfam" id="PF05402">
    <property type="entry name" value="PqqD"/>
    <property type="match status" value="1"/>
</dbReference>
<keyword evidence="2" id="KW-1185">Reference proteome</keyword>
<name>A0A6N8JD24_9BACT</name>
<evidence type="ECO:0000313" key="1">
    <source>
        <dbReference type="EMBL" id="MVT42012.1"/>
    </source>
</evidence>
<dbReference type="Proteomes" id="UP000468388">
    <property type="component" value="Unassembled WGS sequence"/>
</dbReference>
<dbReference type="RefSeq" id="WP_157300648.1">
    <property type="nucleotide sequence ID" value="NZ_BAAAZB010000005.1"/>
</dbReference>